<sequence length="66" mass="7371">MNRTSTPSQPETMRMPSRVLIEGEIADSTDSSETIDSDDVLLRIQDEPTTVQPQDAVFQMPPLQHS</sequence>
<accession>A0ABD3BIH4</accession>
<dbReference type="AlphaFoldDB" id="A0ABD3BIH4"/>
<protein>
    <submittedName>
        <fullName evidence="1">Uncharacterized protein</fullName>
    </submittedName>
</protein>
<dbReference type="EMBL" id="JAVIJP010000086">
    <property type="protein sequence ID" value="KAL3617248.1"/>
    <property type="molecule type" value="Genomic_DNA"/>
</dbReference>
<organism evidence="1 2">
    <name type="scientific">Castilleja foliolosa</name>
    <dbReference type="NCBI Taxonomy" id="1961234"/>
    <lineage>
        <taxon>Eukaryota</taxon>
        <taxon>Viridiplantae</taxon>
        <taxon>Streptophyta</taxon>
        <taxon>Embryophyta</taxon>
        <taxon>Tracheophyta</taxon>
        <taxon>Spermatophyta</taxon>
        <taxon>Magnoliopsida</taxon>
        <taxon>eudicotyledons</taxon>
        <taxon>Gunneridae</taxon>
        <taxon>Pentapetalae</taxon>
        <taxon>asterids</taxon>
        <taxon>lamiids</taxon>
        <taxon>Lamiales</taxon>
        <taxon>Orobanchaceae</taxon>
        <taxon>Pedicularideae</taxon>
        <taxon>Castillejinae</taxon>
        <taxon>Castilleja</taxon>
    </lineage>
</organism>
<proteinExistence type="predicted"/>
<comment type="caution">
    <text evidence="1">The sequence shown here is derived from an EMBL/GenBank/DDBJ whole genome shotgun (WGS) entry which is preliminary data.</text>
</comment>
<evidence type="ECO:0000313" key="2">
    <source>
        <dbReference type="Proteomes" id="UP001632038"/>
    </source>
</evidence>
<keyword evidence="2" id="KW-1185">Reference proteome</keyword>
<evidence type="ECO:0000313" key="1">
    <source>
        <dbReference type="EMBL" id="KAL3617248.1"/>
    </source>
</evidence>
<dbReference type="Proteomes" id="UP001632038">
    <property type="component" value="Unassembled WGS sequence"/>
</dbReference>
<name>A0ABD3BIH4_9LAMI</name>
<reference evidence="2" key="1">
    <citation type="journal article" date="2024" name="IScience">
        <title>Strigolactones Initiate the Formation of Haustorium-like Structures in Castilleja.</title>
        <authorList>
            <person name="Buerger M."/>
            <person name="Peterson D."/>
            <person name="Chory J."/>
        </authorList>
    </citation>
    <scope>NUCLEOTIDE SEQUENCE [LARGE SCALE GENOMIC DNA]</scope>
</reference>
<gene>
    <name evidence="1" type="ORF">CASFOL_038995</name>
</gene>